<dbReference type="InterPro" id="IPR036188">
    <property type="entry name" value="FAD/NAD-bd_sf"/>
</dbReference>
<dbReference type="AlphaFoldDB" id="A0A7S1MIQ2"/>
<keyword evidence="9" id="KW-0809">Transit peptide</keyword>
<evidence type="ECO:0000256" key="7">
    <source>
        <dbReference type="ARBA" id="ARBA00022792"/>
    </source>
</evidence>
<evidence type="ECO:0000259" key="21">
    <source>
        <dbReference type="Pfam" id="PF21162"/>
    </source>
</evidence>
<keyword evidence="13 18" id="KW-0411">Iron-sulfur</keyword>
<gene>
    <name evidence="22" type="ORF">NDES1114_LOCUS23383</name>
</gene>
<evidence type="ECO:0000256" key="3">
    <source>
        <dbReference type="ARBA" id="ARBA00006796"/>
    </source>
</evidence>
<keyword evidence="7" id="KW-0999">Mitochondrion inner membrane</keyword>
<comment type="cofactor">
    <cofactor evidence="1 18">
        <name>FAD</name>
        <dbReference type="ChEBI" id="CHEBI:57692"/>
    </cofactor>
</comment>
<evidence type="ECO:0000256" key="14">
    <source>
        <dbReference type="ARBA" id="ARBA00023075"/>
    </source>
</evidence>
<evidence type="ECO:0000256" key="15">
    <source>
        <dbReference type="ARBA" id="ARBA00023128"/>
    </source>
</evidence>
<dbReference type="InterPro" id="IPR007859">
    <property type="entry name" value="ETF-QO/FixX_C"/>
</dbReference>
<evidence type="ECO:0000256" key="17">
    <source>
        <dbReference type="ARBA" id="ARBA00052682"/>
    </source>
</evidence>
<dbReference type="Pfam" id="PF21162">
    <property type="entry name" value="ETFQO_UQ-bd"/>
    <property type="match status" value="1"/>
</dbReference>
<evidence type="ECO:0000256" key="9">
    <source>
        <dbReference type="ARBA" id="ARBA00022946"/>
    </source>
</evidence>
<feature type="domain" description="ETF-QO/FixX C-terminal" evidence="19">
    <location>
        <begin position="466"/>
        <end position="567"/>
    </location>
</feature>
<dbReference type="PRINTS" id="PR00411">
    <property type="entry name" value="PNDRDTASEI"/>
</dbReference>
<dbReference type="EMBL" id="HBGF01034855">
    <property type="protein sequence ID" value="CAD9132731.1"/>
    <property type="molecule type" value="Transcribed_RNA"/>
</dbReference>
<dbReference type="GO" id="GO:0046872">
    <property type="term" value="F:metal ion binding"/>
    <property type="evidence" value="ECO:0007669"/>
    <property type="project" value="UniProtKB-KW"/>
</dbReference>
<feature type="domain" description="FAD/NAD(P)-binding" evidence="20">
    <location>
        <begin position="22"/>
        <end position="79"/>
    </location>
</feature>
<evidence type="ECO:0000259" key="19">
    <source>
        <dbReference type="Pfam" id="PF05187"/>
    </source>
</evidence>
<dbReference type="InterPro" id="IPR040156">
    <property type="entry name" value="ETF-QO"/>
</dbReference>
<dbReference type="GO" id="GO:0004174">
    <property type="term" value="F:electron-transferring-flavoprotein dehydrogenase activity"/>
    <property type="evidence" value="ECO:0007669"/>
    <property type="project" value="UniProtKB-UniRule"/>
</dbReference>
<dbReference type="PANTHER" id="PTHR10617">
    <property type="entry name" value="ELECTRON TRANSFER FLAVOPROTEIN-UBIQUINONE OXIDOREDUCTASE"/>
    <property type="match status" value="1"/>
</dbReference>
<name>A0A7S1MIQ2_NEODS</name>
<protein>
    <recommendedName>
        <fullName evidence="18">Electron transfer flavoprotein-ubiquinone oxidoreductase</fullName>
        <shortName evidence="18">ETF-QO</shortName>
        <ecNumber evidence="18">1.5.5.1</ecNumber>
    </recommendedName>
</protein>
<feature type="domain" description="ETF-QO/FixC ubiquinone-binding" evidence="21">
    <location>
        <begin position="223"/>
        <end position="321"/>
    </location>
</feature>
<evidence type="ECO:0000256" key="10">
    <source>
        <dbReference type="ARBA" id="ARBA00022982"/>
    </source>
</evidence>
<keyword evidence="11 18" id="KW-0560">Oxidoreductase</keyword>
<keyword evidence="4 18" id="KW-0813">Transport</keyword>
<dbReference type="Gene3D" id="3.30.9.90">
    <property type="match status" value="1"/>
</dbReference>
<dbReference type="FunFam" id="3.30.70.20:FF:000015">
    <property type="entry name" value="Electron transfer flavoprotein-ubiquinone oxidoreductase"/>
    <property type="match status" value="1"/>
</dbReference>
<dbReference type="SUPFAM" id="SSF51905">
    <property type="entry name" value="FAD/NAD(P)-binding domain"/>
    <property type="match status" value="1"/>
</dbReference>
<evidence type="ECO:0000256" key="4">
    <source>
        <dbReference type="ARBA" id="ARBA00022448"/>
    </source>
</evidence>
<dbReference type="PANTHER" id="PTHR10617:SF107">
    <property type="entry name" value="ELECTRON TRANSFER FLAVOPROTEIN-UBIQUINONE OXIDOREDUCTASE, MITOCHONDRIAL"/>
    <property type="match status" value="1"/>
</dbReference>
<evidence type="ECO:0000256" key="5">
    <source>
        <dbReference type="ARBA" id="ARBA00022630"/>
    </source>
</evidence>
<comment type="subcellular location">
    <subcellularLocation>
        <location evidence="2">Mitochondrion inner membrane</location>
    </subcellularLocation>
</comment>
<dbReference type="SUPFAM" id="SSF54373">
    <property type="entry name" value="FAD-linked reductases, C-terminal domain"/>
    <property type="match status" value="1"/>
</dbReference>
<dbReference type="InterPro" id="IPR023753">
    <property type="entry name" value="FAD/NAD-binding_dom"/>
</dbReference>
<evidence type="ECO:0000313" key="22">
    <source>
        <dbReference type="EMBL" id="CAD9132731.1"/>
    </source>
</evidence>
<dbReference type="InterPro" id="IPR049398">
    <property type="entry name" value="ETF-QO/FixC_UQ-bd"/>
</dbReference>
<reference evidence="22" key="1">
    <citation type="submission" date="2021-01" db="EMBL/GenBank/DDBJ databases">
        <authorList>
            <person name="Corre E."/>
            <person name="Pelletier E."/>
            <person name="Niang G."/>
            <person name="Scheremetjew M."/>
            <person name="Finn R."/>
            <person name="Kale V."/>
            <person name="Holt S."/>
            <person name="Cochrane G."/>
            <person name="Meng A."/>
            <person name="Brown T."/>
            <person name="Cohen L."/>
        </authorList>
    </citation>
    <scope>NUCLEOTIDE SEQUENCE</scope>
    <source>
        <strain evidence="22">CCAP 1951/1</strain>
    </source>
</reference>
<accession>A0A7S1MIQ2</accession>
<comment type="catalytic activity">
    <reaction evidence="17 18">
        <text>a ubiquinone + reduced [electron-transfer flavoprotein] = a ubiquinol + oxidized [electron-transfer flavoprotein] + H(+)</text>
        <dbReference type="Rhea" id="RHEA:24052"/>
        <dbReference type="Rhea" id="RHEA-COMP:9565"/>
        <dbReference type="Rhea" id="RHEA-COMP:9566"/>
        <dbReference type="Rhea" id="RHEA-COMP:10685"/>
        <dbReference type="Rhea" id="RHEA-COMP:10686"/>
        <dbReference type="ChEBI" id="CHEBI:15378"/>
        <dbReference type="ChEBI" id="CHEBI:16389"/>
        <dbReference type="ChEBI" id="CHEBI:17976"/>
        <dbReference type="ChEBI" id="CHEBI:57692"/>
        <dbReference type="ChEBI" id="CHEBI:58307"/>
        <dbReference type="EC" id="1.5.5.1"/>
    </reaction>
</comment>
<comment type="cofactor">
    <cofactor evidence="18">
        <name>[4Fe-4S] cluster</name>
        <dbReference type="ChEBI" id="CHEBI:49883"/>
    </cofactor>
    <text evidence="18">Binds 1 [4Fe-4S] cluster.</text>
</comment>
<comment type="function">
    <text evidence="18">Accepts electrons from ETF and reduces ubiquinone.</text>
</comment>
<dbReference type="SUPFAM" id="SSF54862">
    <property type="entry name" value="4Fe-4S ferredoxins"/>
    <property type="match status" value="1"/>
</dbReference>
<keyword evidence="6 18" id="KW-0479">Metal-binding</keyword>
<keyword evidence="5 18" id="KW-0285">Flavoprotein</keyword>
<dbReference type="EC" id="1.5.5.1" evidence="18"/>
<keyword evidence="15" id="KW-0496">Mitochondrion</keyword>
<evidence type="ECO:0000256" key="8">
    <source>
        <dbReference type="ARBA" id="ARBA00022827"/>
    </source>
</evidence>
<proteinExistence type="inferred from homology"/>
<keyword evidence="8 18" id="KW-0274">FAD</keyword>
<dbReference type="Pfam" id="PF05187">
    <property type="entry name" value="Fer4_ETF_QO"/>
    <property type="match status" value="1"/>
</dbReference>
<dbReference type="Gene3D" id="3.30.70.20">
    <property type="match status" value="1"/>
</dbReference>
<keyword evidence="14 18" id="KW-0830">Ubiquinone</keyword>
<evidence type="ECO:0000256" key="11">
    <source>
        <dbReference type="ARBA" id="ARBA00023002"/>
    </source>
</evidence>
<evidence type="ECO:0000256" key="6">
    <source>
        <dbReference type="ARBA" id="ARBA00022723"/>
    </source>
</evidence>
<dbReference type="GO" id="GO:0051539">
    <property type="term" value="F:4 iron, 4 sulfur cluster binding"/>
    <property type="evidence" value="ECO:0007669"/>
    <property type="project" value="UniProtKB-UniRule"/>
</dbReference>
<keyword evidence="16" id="KW-0472">Membrane</keyword>
<dbReference type="Gene3D" id="3.50.50.60">
    <property type="entry name" value="FAD/NAD(P)-binding domain"/>
    <property type="match status" value="1"/>
</dbReference>
<dbReference type="Pfam" id="PF07992">
    <property type="entry name" value="Pyr_redox_2"/>
    <property type="match status" value="1"/>
</dbReference>
<organism evidence="22">
    <name type="scientific">Neobodo designis</name>
    <name type="common">Flagellated protozoan</name>
    <name type="synonym">Bodo designis</name>
    <dbReference type="NCBI Taxonomy" id="312471"/>
    <lineage>
        <taxon>Eukaryota</taxon>
        <taxon>Discoba</taxon>
        <taxon>Euglenozoa</taxon>
        <taxon>Kinetoplastea</taxon>
        <taxon>Metakinetoplastina</taxon>
        <taxon>Neobodonida</taxon>
        <taxon>Neobodo</taxon>
    </lineage>
</organism>
<evidence type="ECO:0000256" key="13">
    <source>
        <dbReference type="ARBA" id="ARBA00023014"/>
    </source>
</evidence>
<keyword evidence="12 18" id="KW-0408">Iron</keyword>
<evidence type="ECO:0000256" key="12">
    <source>
        <dbReference type="ARBA" id="ARBA00023004"/>
    </source>
</evidence>
<evidence type="ECO:0000256" key="18">
    <source>
        <dbReference type="RuleBase" id="RU366068"/>
    </source>
</evidence>
<evidence type="ECO:0000256" key="16">
    <source>
        <dbReference type="ARBA" id="ARBA00023136"/>
    </source>
</evidence>
<evidence type="ECO:0000256" key="2">
    <source>
        <dbReference type="ARBA" id="ARBA00004273"/>
    </source>
</evidence>
<keyword evidence="10 18" id="KW-0249">Electron transport</keyword>
<dbReference type="GO" id="GO:0005743">
    <property type="term" value="C:mitochondrial inner membrane"/>
    <property type="evidence" value="ECO:0007669"/>
    <property type="project" value="UniProtKB-SubCell"/>
</dbReference>
<evidence type="ECO:0000259" key="20">
    <source>
        <dbReference type="Pfam" id="PF07992"/>
    </source>
</evidence>
<sequence>MFRRLVPRLCAAAEVERFTEEYDVVIVGGGPAGLCAAIRLKQLAGSNADNLRVALVEKGSTIGAHTLSGACIEPRTLEEFLPEYKEDGTFGKTAVTTDSFHYLTKGGNFKSPILPPTLQNHGNYIVSLGDVCRWLGEKAESMGVEVFCGFAAAEPQYGDNGALEGVQLNDVGINKKGEKGPQFEPGMILKARQTVFAEGCRGSVTKKLEEKFKLREAGNFQTYGLGVKEVWEVPEGKFEPGRIIHTAGWPLTAEEGHDNTYGGSWMYHYGDNLMSVGFVTGLDYKNPYTRPYMEFQKWKTHPFVRSFFADCKPISYGARTLVEGGLAAQPKLTFPGGVLIGDCAGFLNLPKIKGTHSAMKSGTLAAEAIWEQHYAKNPEDKPDYGAETTLYPKKFRSSWLYDELHMVRNVRQVFAKNFITGMLYTGVTCMVTKGMEPTTLPHHAPDHKCTLPASQCKPIEYPKPDGTLTFDLLTNHSRSGTAHNADQPAHLKLKNREVASDVNQKLYDGPEGRYCPAQVYEWVEKDGKKELIINAQNCLHCKACDIKDPTQNINWCVPEGGGGPNYNASM</sequence>
<evidence type="ECO:0000256" key="1">
    <source>
        <dbReference type="ARBA" id="ARBA00001974"/>
    </source>
</evidence>
<comment type="similarity">
    <text evidence="3">Belongs to the ETF-QO/FixC family.</text>
</comment>